<dbReference type="InterPro" id="IPR034154">
    <property type="entry name" value="TOPRIM_DnaG/twinkle"/>
</dbReference>
<dbReference type="RefSeq" id="WP_280756473.1">
    <property type="nucleotide sequence ID" value="NZ_JARXXW010000001.1"/>
</dbReference>
<protein>
    <submittedName>
        <fullName evidence="2">DNA primase/helicase</fullName>
    </submittedName>
</protein>
<name>A0AA43M6B8_9BURK</name>
<dbReference type="InterPro" id="IPR006171">
    <property type="entry name" value="TOPRIM_dom"/>
</dbReference>
<dbReference type="Proteomes" id="UP001161160">
    <property type="component" value="Unassembled WGS sequence"/>
</dbReference>
<dbReference type="SMART" id="SM00493">
    <property type="entry name" value="TOPRIM"/>
    <property type="match status" value="1"/>
</dbReference>
<evidence type="ECO:0000259" key="1">
    <source>
        <dbReference type="SMART" id="SM00493"/>
    </source>
</evidence>
<sequence>MNPIYQFQDAIAQAGLTPPNEIIADGQIHRFSSNGKPSNKNGWYIFHADEPSVGVYGDWSKDFQAKWSADIGRPYSPDEIKAYRLKMDLAKGIAEKAKTEKHLQAKEEVAQLWASAEPVVFHPYLDKKFIKPYNIKVLGEELLIPMYENKELQSLQHIKADGSKKFHAGGKTKGTYFTIGDKPSDDGILCLCEGYATGASIFEATSYPVAISFTASNLLLVAQNMRRKFPKAKLIICADDDHKTEGNIGIKKATETALLIGGLLAIPVFGEDRLEHQTDFNDMALVRGLDALKQVIDNATPPRQSVATNEDWGTPIPLPKGLPVKAFDYELLPESFRDWVEDISNRMQCPPDFPAVASIVSASSLIGAKAVIRPKEKDSWEVTPNLWGCVVGRAGVMKTPAVKEALNPLWKLDSKERQNHEVLIADWEHEKYLAELVAKDNATKAKGLASKGEITQAKKLIGDAQIPPKPVAKRHIVNDSTVESLQELMAENSLGFLCFRDELYGLFKSMEKQGQEGARSFYLSAYDGNQPFTVDRIGRGSIHIPRTCLSLFGTIQPSRLDEYIRGAMQGGMGDDGLLQRFGLMVYPNAEGEFRYVDEQPNADAKEVAWAVFDRLAELQTNDGEPKVWRFSKDAQALFLEWFIPFNNELKGGELHPAMESHLSKYRKLIPALALIFAQIDTPYSNQEVGVTELARALDWCEYLRSHAERIYQSATIPQTSGARAILKKIKSKALVDGFTPREIAQKNWAGLNDVEAVRKALTLLVDYDYLRVDRQMPTPVGGRTSERYFINPNIGDENV</sequence>
<comment type="caution">
    <text evidence="2">The sequence shown here is derived from an EMBL/GenBank/DDBJ whole genome shotgun (WGS) entry which is preliminary data.</text>
</comment>
<evidence type="ECO:0000313" key="2">
    <source>
        <dbReference type="EMBL" id="MDH6502936.1"/>
    </source>
</evidence>
<dbReference type="CDD" id="cd01029">
    <property type="entry name" value="TOPRIM_primases"/>
    <property type="match status" value="1"/>
</dbReference>
<gene>
    <name evidence="2" type="ORF">M2127_000219</name>
</gene>
<dbReference type="AlphaFoldDB" id="A0AA43M6B8"/>
<feature type="domain" description="Toprim" evidence="1">
    <location>
        <begin position="187"/>
        <end position="265"/>
    </location>
</feature>
<dbReference type="InterPro" id="IPR025048">
    <property type="entry name" value="DUF3987"/>
</dbReference>
<reference evidence="2" key="1">
    <citation type="submission" date="2023-04" db="EMBL/GenBank/DDBJ databases">
        <title>Genome Encyclopedia of Bacteria and Archaea VI: Functional Genomics of Type Strains.</title>
        <authorList>
            <person name="Whitman W."/>
        </authorList>
    </citation>
    <scope>NUCLEOTIDE SEQUENCE</scope>
    <source>
        <strain evidence="2">Enz.4-51</strain>
    </source>
</reference>
<accession>A0AA43M6B8</accession>
<evidence type="ECO:0000313" key="3">
    <source>
        <dbReference type="Proteomes" id="UP001161160"/>
    </source>
</evidence>
<organism evidence="2 3">
    <name type="scientific">Polynucleobacter sphagniphilus</name>
    <dbReference type="NCBI Taxonomy" id="1743169"/>
    <lineage>
        <taxon>Bacteria</taxon>
        <taxon>Pseudomonadati</taxon>
        <taxon>Pseudomonadota</taxon>
        <taxon>Betaproteobacteria</taxon>
        <taxon>Burkholderiales</taxon>
        <taxon>Burkholderiaceae</taxon>
        <taxon>Polynucleobacter</taxon>
    </lineage>
</organism>
<dbReference type="Pfam" id="PF13148">
    <property type="entry name" value="DUF3987"/>
    <property type="match status" value="1"/>
</dbReference>
<dbReference type="EMBL" id="JARXYA010000001">
    <property type="protein sequence ID" value="MDH6502936.1"/>
    <property type="molecule type" value="Genomic_DNA"/>
</dbReference>
<dbReference type="Pfam" id="PF13362">
    <property type="entry name" value="Toprim_3"/>
    <property type="match status" value="1"/>
</dbReference>
<keyword evidence="3" id="KW-1185">Reference proteome</keyword>
<proteinExistence type="predicted"/>